<protein>
    <submittedName>
        <fullName evidence="1">Uncharacterized protein</fullName>
    </submittedName>
</protein>
<dbReference type="Proteomes" id="UP001060085">
    <property type="component" value="Linkage Group LG07"/>
</dbReference>
<reference evidence="2" key="1">
    <citation type="journal article" date="2023" name="Nat. Plants">
        <title>Single-cell RNA sequencing provides a high-resolution roadmap for understanding the multicellular compartmentation of specialized metabolism.</title>
        <authorList>
            <person name="Sun S."/>
            <person name="Shen X."/>
            <person name="Li Y."/>
            <person name="Li Y."/>
            <person name="Wang S."/>
            <person name="Li R."/>
            <person name="Zhang H."/>
            <person name="Shen G."/>
            <person name="Guo B."/>
            <person name="Wei J."/>
            <person name="Xu J."/>
            <person name="St-Pierre B."/>
            <person name="Chen S."/>
            <person name="Sun C."/>
        </authorList>
    </citation>
    <scope>NUCLEOTIDE SEQUENCE [LARGE SCALE GENOMIC DNA]</scope>
</reference>
<proteinExistence type="predicted"/>
<accession>A0ACC0A0E7</accession>
<evidence type="ECO:0000313" key="2">
    <source>
        <dbReference type="Proteomes" id="UP001060085"/>
    </source>
</evidence>
<name>A0ACC0A0E7_CATRO</name>
<dbReference type="EMBL" id="CM044707">
    <property type="protein sequence ID" value="KAI5654236.1"/>
    <property type="molecule type" value="Genomic_DNA"/>
</dbReference>
<keyword evidence="2" id="KW-1185">Reference proteome</keyword>
<comment type="caution">
    <text evidence="1">The sequence shown here is derived from an EMBL/GenBank/DDBJ whole genome shotgun (WGS) entry which is preliminary data.</text>
</comment>
<organism evidence="1 2">
    <name type="scientific">Catharanthus roseus</name>
    <name type="common">Madagascar periwinkle</name>
    <name type="synonym">Vinca rosea</name>
    <dbReference type="NCBI Taxonomy" id="4058"/>
    <lineage>
        <taxon>Eukaryota</taxon>
        <taxon>Viridiplantae</taxon>
        <taxon>Streptophyta</taxon>
        <taxon>Embryophyta</taxon>
        <taxon>Tracheophyta</taxon>
        <taxon>Spermatophyta</taxon>
        <taxon>Magnoliopsida</taxon>
        <taxon>eudicotyledons</taxon>
        <taxon>Gunneridae</taxon>
        <taxon>Pentapetalae</taxon>
        <taxon>asterids</taxon>
        <taxon>lamiids</taxon>
        <taxon>Gentianales</taxon>
        <taxon>Apocynaceae</taxon>
        <taxon>Rauvolfioideae</taxon>
        <taxon>Vinceae</taxon>
        <taxon>Catharanthinae</taxon>
        <taxon>Catharanthus</taxon>
    </lineage>
</organism>
<gene>
    <name evidence="1" type="ORF">M9H77_31423</name>
</gene>
<sequence length="247" mass="28289">MDQFKFVSCNLEFTMSTGGHLPTQSHQESTNDPSRMNLNETLQSMQQSIKGLVGQFQGAVRDVEELKKSNGIDTIEKRFGDNIGGVSSPHHQKPFHESGYQGRQPIRGGRKGGLRGRGYNRPQEDFKGESDPNVFLHWKHQVENLFFKKVEFVETIHSKVHEAIEATNKKLIAKRNLGRKRVIFEPADWVWVYLRKERFPSQRKSKLDSCGDGPFQVLERVKGNTYKIDLLGDYNVKIQGQIYSRPG</sequence>
<evidence type="ECO:0000313" key="1">
    <source>
        <dbReference type="EMBL" id="KAI5654236.1"/>
    </source>
</evidence>